<comment type="caution">
    <text evidence="1">The sequence shown here is derived from an EMBL/GenBank/DDBJ whole genome shotgun (WGS) entry which is preliminary data.</text>
</comment>
<sequence>MLNTMQIRHCIGKALPKLTKLQKERLKARFEQEVLDRHEATVKKYIKEKLN</sequence>
<feature type="non-terminal residue" evidence="1">
    <location>
        <position position="51"/>
    </location>
</feature>
<proteinExistence type="predicted"/>
<dbReference type="EMBL" id="LAZR01045750">
    <property type="protein sequence ID" value="KKK98131.1"/>
    <property type="molecule type" value="Genomic_DNA"/>
</dbReference>
<reference evidence="1" key="1">
    <citation type="journal article" date="2015" name="Nature">
        <title>Complex archaea that bridge the gap between prokaryotes and eukaryotes.</title>
        <authorList>
            <person name="Spang A."/>
            <person name="Saw J.H."/>
            <person name="Jorgensen S.L."/>
            <person name="Zaremba-Niedzwiedzka K."/>
            <person name="Martijn J."/>
            <person name="Lind A.E."/>
            <person name="van Eijk R."/>
            <person name="Schleper C."/>
            <person name="Guy L."/>
            <person name="Ettema T.J."/>
        </authorList>
    </citation>
    <scope>NUCLEOTIDE SEQUENCE</scope>
</reference>
<gene>
    <name evidence="1" type="ORF">LCGC14_2645770</name>
</gene>
<dbReference type="AlphaFoldDB" id="A0A0F9CNC4"/>
<protein>
    <submittedName>
        <fullName evidence="1">Uncharacterized protein</fullName>
    </submittedName>
</protein>
<name>A0A0F9CNC4_9ZZZZ</name>
<organism evidence="1">
    <name type="scientific">marine sediment metagenome</name>
    <dbReference type="NCBI Taxonomy" id="412755"/>
    <lineage>
        <taxon>unclassified sequences</taxon>
        <taxon>metagenomes</taxon>
        <taxon>ecological metagenomes</taxon>
    </lineage>
</organism>
<accession>A0A0F9CNC4</accession>
<evidence type="ECO:0000313" key="1">
    <source>
        <dbReference type="EMBL" id="KKK98131.1"/>
    </source>
</evidence>